<dbReference type="PROSITE" id="PS00397">
    <property type="entry name" value="RECOMBINASES_1"/>
    <property type="match status" value="1"/>
</dbReference>
<dbReference type="InterPro" id="IPR006118">
    <property type="entry name" value="Recombinase_CS"/>
</dbReference>
<feature type="coiled-coil region" evidence="6">
    <location>
        <begin position="363"/>
        <end position="432"/>
    </location>
</feature>
<evidence type="ECO:0000313" key="10">
    <source>
        <dbReference type="Proteomes" id="UP000076935"/>
    </source>
</evidence>
<evidence type="ECO:0000256" key="2">
    <source>
        <dbReference type="ARBA" id="ARBA00023125"/>
    </source>
</evidence>
<evidence type="ECO:0000256" key="6">
    <source>
        <dbReference type="SAM" id="Coils"/>
    </source>
</evidence>
<dbReference type="InterPro" id="IPR011109">
    <property type="entry name" value="DNA_bind_recombinase_dom"/>
</dbReference>
<evidence type="ECO:0000313" key="9">
    <source>
        <dbReference type="EMBL" id="OAH61930.1"/>
    </source>
</evidence>
<dbReference type="Pfam" id="PF07508">
    <property type="entry name" value="Recombinase"/>
    <property type="match status" value="1"/>
</dbReference>
<dbReference type="GO" id="GO:0003677">
    <property type="term" value="F:DNA binding"/>
    <property type="evidence" value="ECO:0007669"/>
    <property type="project" value="UniProtKB-KW"/>
</dbReference>
<dbReference type="InterPro" id="IPR050639">
    <property type="entry name" value="SSR_resolvase"/>
</dbReference>
<dbReference type="EMBL" id="LQWY01000014">
    <property type="protein sequence ID" value="OAH61930.1"/>
    <property type="molecule type" value="Genomic_DNA"/>
</dbReference>
<dbReference type="Proteomes" id="UP000076935">
    <property type="component" value="Unassembled WGS sequence"/>
</dbReference>
<dbReference type="PANTHER" id="PTHR30461">
    <property type="entry name" value="DNA-INVERTASE FROM LAMBDOID PROPHAGE"/>
    <property type="match status" value="1"/>
</dbReference>
<dbReference type="RefSeq" id="WP_063965076.1">
    <property type="nucleotide sequence ID" value="NZ_JBCNAN010000033.1"/>
</dbReference>
<dbReference type="Pfam" id="PF00239">
    <property type="entry name" value="Resolvase"/>
    <property type="match status" value="1"/>
</dbReference>
<dbReference type="SUPFAM" id="SSF53041">
    <property type="entry name" value="Resolvase-like"/>
    <property type="match status" value="1"/>
</dbReference>
<proteinExistence type="predicted"/>
<evidence type="ECO:0000259" key="8">
    <source>
        <dbReference type="PROSITE" id="PS51737"/>
    </source>
</evidence>
<dbReference type="InterPro" id="IPR006119">
    <property type="entry name" value="Resolv_N"/>
</dbReference>
<dbReference type="GO" id="GO:0000150">
    <property type="term" value="F:DNA strand exchange activity"/>
    <property type="evidence" value="ECO:0007669"/>
    <property type="project" value="InterPro"/>
</dbReference>
<dbReference type="GO" id="GO:0015074">
    <property type="term" value="P:DNA integration"/>
    <property type="evidence" value="ECO:0007669"/>
    <property type="project" value="UniProtKB-KW"/>
</dbReference>
<dbReference type="PANTHER" id="PTHR30461:SF23">
    <property type="entry name" value="DNA RECOMBINASE-RELATED"/>
    <property type="match status" value="1"/>
</dbReference>
<gene>
    <name evidence="9" type="ORF">AWH49_10935</name>
</gene>
<dbReference type="AlphaFoldDB" id="A0A177L867"/>
<dbReference type="PROSITE" id="PS51736">
    <property type="entry name" value="RECOMBINASES_3"/>
    <property type="match status" value="1"/>
</dbReference>
<keyword evidence="6" id="KW-0175">Coiled coil</keyword>
<evidence type="ECO:0000256" key="3">
    <source>
        <dbReference type="ARBA" id="ARBA00023172"/>
    </source>
</evidence>
<evidence type="ECO:0000259" key="7">
    <source>
        <dbReference type="PROSITE" id="PS51736"/>
    </source>
</evidence>
<sequence>MRAAIYIRVSTKMQEDRYSLAAQHTELSRYARSQGWKVIGEYKDVDSGGKLDKQGLNALLDIVEEGRIDVVLCIDQDRLSRLDTIAWEYLKSTLRDNGVKIAEPGSVTDLTNEDEEFISDIKNLIAKREKKSIVRRMMRGKRQRMREGKGWGKAPLGYKYNKDEQKYELDEQWSWVIPTIDELYLKKQLGMSSIASELNKISRTPSGHLWNETLVHRRLVSKAFHGVMEKTFSNGETITIEGIYPPLRTEETWKQIQEERVKRGSQYKVTSRQKNDLHILRRTHIVCGECGRKINLTAHGTKTAPRYYLKHGRQLRLKDETVCDISINTVRFEHKIIQAIKAILSGEEQAKKYIDIEYDDEKVAFMENQFNQNTKNISKLNEKLDNLLDLFLDGLFSKDSLSKKQLQIKNELDNLLIQNEDLEAKILLLKGQVDGYESIYELFEAAEGFETELTPLEKAQLIGRLFPSGLLHRDHLELQCRLKNAPISVDIPISEDPYPWHSTKRK</sequence>
<dbReference type="PROSITE" id="PS51737">
    <property type="entry name" value="RECOMBINASE_DNA_BIND"/>
    <property type="match status" value="1"/>
</dbReference>
<evidence type="ECO:0000256" key="1">
    <source>
        <dbReference type="ARBA" id="ARBA00022908"/>
    </source>
</evidence>
<accession>A0A177L867</accession>
<dbReference type="InterPro" id="IPR036162">
    <property type="entry name" value="Resolvase-like_N_sf"/>
</dbReference>
<feature type="active site" description="O-(5'-phospho-DNA)-serine intermediate" evidence="4 5">
    <location>
        <position position="10"/>
    </location>
</feature>
<evidence type="ECO:0008006" key="11">
    <source>
        <dbReference type="Google" id="ProtNLM"/>
    </source>
</evidence>
<keyword evidence="10" id="KW-1185">Reference proteome</keyword>
<dbReference type="InterPro" id="IPR038109">
    <property type="entry name" value="DNA_bind_recomb_sf"/>
</dbReference>
<feature type="domain" description="Resolvase/invertase-type recombinase catalytic" evidence="7">
    <location>
        <begin position="2"/>
        <end position="148"/>
    </location>
</feature>
<reference evidence="9 10" key="1">
    <citation type="submission" date="2016-01" db="EMBL/GenBank/DDBJ databases">
        <title>Investigation of taxonomic status of Bacillus aminovorans.</title>
        <authorList>
            <person name="Verma A."/>
            <person name="Pal Y."/>
            <person name="Krishnamurthi S."/>
        </authorList>
    </citation>
    <scope>NUCLEOTIDE SEQUENCE [LARGE SCALE GENOMIC DNA]</scope>
    <source>
        <strain evidence="9 10">DSM 1314</strain>
    </source>
</reference>
<feature type="domain" description="Recombinase" evidence="8">
    <location>
        <begin position="155"/>
        <end position="266"/>
    </location>
</feature>
<dbReference type="Gene3D" id="3.40.50.1390">
    <property type="entry name" value="Resolvase, N-terminal catalytic domain"/>
    <property type="match status" value="1"/>
</dbReference>
<comment type="caution">
    <text evidence="9">The sequence shown here is derived from an EMBL/GenBank/DDBJ whole genome shotgun (WGS) entry which is preliminary data.</text>
</comment>
<name>A0A177L867_9BACI</name>
<organism evidence="9 10">
    <name type="scientific">Domibacillus aminovorans</name>
    <dbReference type="NCBI Taxonomy" id="29332"/>
    <lineage>
        <taxon>Bacteria</taxon>
        <taxon>Bacillati</taxon>
        <taxon>Bacillota</taxon>
        <taxon>Bacilli</taxon>
        <taxon>Bacillales</taxon>
        <taxon>Bacillaceae</taxon>
        <taxon>Domibacillus</taxon>
    </lineage>
</organism>
<dbReference type="Gene3D" id="3.90.1750.20">
    <property type="entry name" value="Putative Large Serine Recombinase, Chain B, Domain 2"/>
    <property type="match status" value="1"/>
</dbReference>
<evidence type="ECO:0000256" key="5">
    <source>
        <dbReference type="PROSITE-ProRule" id="PRU10137"/>
    </source>
</evidence>
<keyword evidence="3" id="KW-0233">DNA recombination</keyword>
<keyword evidence="2" id="KW-0238">DNA-binding</keyword>
<protein>
    <recommendedName>
        <fullName evidence="11">Serine recombinase</fullName>
    </recommendedName>
</protein>
<dbReference type="CDD" id="cd00338">
    <property type="entry name" value="Ser_Recombinase"/>
    <property type="match status" value="1"/>
</dbReference>
<keyword evidence="1" id="KW-0229">DNA integration</keyword>
<evidence type="ECO:0000256" key="4">
    <source>
        <dbReference type="PIRSR" id="PIRSR606118-50"/>
    </source>
</evidence>
<dbReference type="SMART" id="SM00857">
    <property type="entry name" value="Resolvase"/>
    <property type="match status" value="1"/>
</dbReference>